<proteinExistence type="predicted"/>
<evidence type="ECO:0000256" key="1">
    <source>
        <dbReference type="SAM" id="SignalP"/>
    </source>
</evidence>
<evidence type="ECO:0000313" key="3">
    <source>
        <dbReference type="Proteomes" id="UP000244162"/>
    </source>
</evidence>
<name>A0A2T5FXC0_9SPHN</name>
<dbReference type="AlphaFoldDB" id="A0A2T5FXC0"/>
<feature type="chain" id="PRO_5015650681" evidence="1">
    <location>
        <begin position="20"/>
        <end position="131"/>
    </location>
</feature>
<comment type="caution">
    <text evidence="2">The sequence shown here is derived from an EMBL/GenBank/DDBJ whole genome shotgun (WGS) entry which is preliminary data.</text>
</comment>
<gene>
    <name evidence="2" type="ORF">CLG96_10270</name>
</gene>
<feature type="signal peptide" evidence="1">
    <location>
        <begin position="1"/>
        <end position="19"/>
    </location>
</feature>
<sequence length="131" mass="14659">MRILFTLPLLLALAVPAMAAEKVPPPSAKLTEALKGRVAEKPRSCITLRPTLRSQIIDETAIIYEDTSRLWYVNRPDHGSCTSLRRDRAIVTRTPTNQLCRGDIVRVIDPPSPMEFGSCVLGDFVPYRKVK</sequence>
<evidence type="ECO:0000313" key="2">
    <source>
        <dbReference type="EMBL" id="PTQ10781.1"/>
    </source>
</evidence>
<protein>
    <submittedName>
        <fullName evidence="2">Uncharacterized protein</fullName>
    </submittedName>
</protein>
<dbReference type="Proteomes" id="UP000244162">
    <property type="component" value="Unassembled WGS sequence"/>
</dbReference>
<dbReference type="OrthoDB" id="7596589at2"/>
<reference evidence="2 3" key="1">
    <citation type="submission" date="2017-09" db="EMBL/GenBank/DDBJ databases">
        <title>Sphingomonas panjinensis sp.nov., isolated from oil-contaminated soil.</title>
        <authorList>
            <person name="Wang L."/>
            <person name="Chen L."/>
        </authorList>
    </citation>
    <scope>NUCLEOTIDE SEQUENCE [LARGE SCALE GENOMIC DNA]</scope>
    <source>
        <strain evidence="2 3">FW-11</strain>
    </source>
</reference>
<dbReference type="RefSeq" id="WP_107967804.1">
    <property type="nucleotide sequence ID" value="NZ_NWBU01000009.1"/>
</dbReference>
<dbReference type="EMBL" id="NWBU01000009">
    <property type="protein sequence ID" value="PTQ10781.1"/>
    <property type="molecule type" value="Genomic_DNA"/>
</dbReference>
<keyword evidence="1" id="KW-0732">Signal</keyword>
<accession>A0A2T5FXC0</accession>
<organism evidence="2 3">
    <name type="scientific">Sphingomonas oleivorans</name>
    <dbReference type="NCBI Taxonomy" id="1735121"/>
    <lineage>
        <taxon>Bacteria</taxon>
        <taxon>Pseudomonadati</taxon>
        <taxon>Pseudomonadota</taxon>
        <taxon>Alphaproteobacteria</taxon>
        <taxon>Sphingomonadales</taxon>
        <taxon>Sphingomonadaceae</taxon>
        <taxon>Sphingomonas</taxon>
    </lineage>
</organism>
<keyword evidence="3" id="KW-1185">Reference proteome</keyword>